<gene>
    <name evidence="1" type="ORF">WCH_CT16810</name>
</gene>
<name>F8LBF4_9BACT</name>
<organism evidence="1">
    <name type="scientific">Waddlia chondrophila 2032/99</name>
    <dbReference type="NCBI Taxonomy" id="765953"/>
    <lineage>
        <taxon>Bacteria</taxon>
        <taxon>Pseudomonadati</taxon>
        <taxon>Chlamydiota</taxon>
        <taxon>Chlamydiia</taxon>
        <taxon>Parachlamydiales</taxon>
        <taxon>Waddliaceae</taxon>
        <taxon>Waddlia</taxon>
    </lineage>
</organism>
<evidence type="ECO:0000313" key="1">
    <source>
        <dbReference type="EMBL" id="CCB90818.1"/>
    </source>
</evidence>
<protein>
    <submittedName>
        <fullName evidence="1">Uncharacterized protein</fullName>
    </submittedName>
</protein>
<dbReference type="EMBL" id="FR872640">
    <property type="protein sequence ID" value="CCB90818.1"/>
    <property type="molecule type" value="Genomic_DNA"/>
</dbReference>
<proteinExistence type="predicted"/>
<accession>F8LBF4</accession>
<reference evidence="1" key="1">
    <citation type="submission" date="2011-05" db="EMBL/GenBank/DDBJ databases">
        <title>Unity in variety -- the pan-genome of the Chlamydiae.</title>
        <authorList>
            <person name="Collingro A."/>
            <person name="Tischler P."/>
            <person name="Weinmaier T."/>
            <person name="Penz T."/>
            <person name="Heinz E."/>
            <person name="Brunham R.C."/>
            <person name="Read T.D."/>
            <person name="Bavoil P.M."/>
            <person name="Sachse K."/>
            <person name="Kahane S."/>
            <person name="Friedman M.G."/>
            <person name="Rattei T."/>
            <person name="Myers G.S.A."/>
            <person name="Horn M."/>
        </authorList>
    </citation>
    <scope>NUCLEOTIDE SEQUENCE</scope>
    <source>
        <strain evidence="1">2032/99</strain>
    </source>
</reference>
<dbReference type="AlphaFoldDB" id="F8LBF4"/>
<sequence>MLNREIRKKILELLHFENLLFQLFWGVFTKLYPYSKKSNMKKC</sequence>